<sequence length="273" mass="29843">MTALERTQRGLILGLCKHTGRARLSGFNRARTIDTQTRRFTLQDGAETAYLGASLTASDLHQRINSLAVTAGATGVINATAGCILPRPRALSGLYITECELEVDPDFASRLLTAPERYLTHLSPLNDHVTADALPQDLRTQCWHLVTGDEATEQMGFAPRSLLQMLGVRHQPLGDVTALTNWLFDDMPVGPGGLQPVQPLLPQNPTHDAILPNQLARYSADQSGQRLLMIQCPACTEKFAFPTGKYLERSLKLRCPSCASVFLGEVLRSDPDL</sequence>
<dbReference type="Proteomes" id="UP000051681">
    <property type="component" value="Unassembled WGS sequence"/>
</dbReference>
<organism evidence="1 2">
    <name type="scientific">Thalassovita mediterranea</name>
    <dbReference type="NCBI Taxonomy" id="340021"/>
    <lineage>
        <taxon>Bacteria</taxon>
        <taxon>Pseudomonadati</taxon>
        <taxon>Pseudomonadota</taxon>
        <taxon>Alphaproteobacteria</taxon>
        <taxon>Rhodobacterales</taxon>
        <taxon>Roseobacteraceae</taxon>
        <taxon>Thalassovita</taxon>
    </lineage>
</organism>
<accession>A0A0P1GPH5</accession>
<keyword evidence="2" id="KW-1185">Reference proteome</keyword>
<evidence type="ECO:0000313" key="1">
    <source>
        <dbReference type="EMBL" id="CUH84431.1"/>
    </source>
</evidence>
<dbReference type="EMBL" id="CYSF01000007">
    <property type="protein sequence ID" value="CUH84431.1"/>
    <property type="molecule type" value="Genomic_DNA"/>
</dbReference>
<proteinExistence type="predicted"/>
<reference evidence="1 2" key="1">
    <citation type="submission" date="2015-09" db="EMBL/GenBank/DDBJ databases">
        <authorList>
            <consortium name="Swine Surveillance"/>
        </authorList>
    </citation>
    <scope>NUCLEOTIDE SEQUENCE [LARGE SCALE GENOMIC DNA]</scope>
    <source>
        <strain evidence="1 2">CECT 8383</strain>
    </source>
</reference>
<dbReference type="RefSeq" id="WP_058318539.1">
    <property type="nucleotide sequence ID" value="NZ_CYSF01000007.1"/>
</dbReference>
<protein>
    <submittedName>
        <fullName evidence="1">Uncharacterized protein</fullName>
    </submittedName>
</protein>
<dbReference type="STRING" id="340021.TM5383_01641"/>
<dbReference type="AlphaFoldDB" id="A0A0P1GPH5"/>
<name>A0A0P1GPH5_9RHOB</name>
<gene>
    <name evidence="1" type="ORF">TM5383_01641</name>
</gene>
<evidence type="ECO:0000313" key="2">
    <source>
        <dbReference type="Proteomes" id="UP000051681"/>
    </source>
</evidence>